<sequence length="281" mass="31380">MEQWACRLRSTFYVVEDNLDVADYNRLENKGISPSSVMKTLDHAKNIISGKNGKLKKILKSLEKITEEGSQFLLLLERTIGSGTNGIGISNPANTSIRSTTSSPTQIIIGRDKERDEIVRMLRDTRGEPESWITWAMGLKDYGLRQVFTMQSQIWAKIGWAITGLGPRLDPARNEATGFSVDKIYQKMLEAATGKPSSEFSNLDTLQMKLEAELTGKRFLLVLDDIWHEKDATPQDKLNQVLSPLKVGKKGSKVLVTTRFKDVAMSLGSQRIIPVPREGPS</sequence>
<dbReference type="Proteomes" id="UP000008021">
    <property type="component" value="Chromosome 4"/>
</dbReference>
<dbReference type="SUPFAM" id="SSF52540">
    <property type="entry name" value="P-loop containing nucleoside triphosphate hydrolases"/>
    <property type="match status" value="1"/>
</dbReference>
<accession>A0A0E0DA19</accession>
<evidence type="ECO:0000313" key="3">
    <source>
        <dbReference type="Proteomes" id="UP000008021"/>
    </source>
</evidence>
<dbReference type="GO" id="GO:0043531">
    <property type="term" value="F:ADP binding"/>
    <property type="evidence" value="ECO:0007669"/>
    <property type="project" value="InterPro"/>
</dbReference>
<feature type="domain" description="NB-ARC" evidence="1">
    <location>
        <begin position="181"/>
        <end position="268"/>
    </location>
</feature>
<reference evidence="2" key="1">
    <citation type="submission" date="2015-04" db="UniProtKB">
        <authorList>
            <consortium name="EnsemblPlants"/>
        </authorList>
    </citation>
    <scope>IDENTIFICATION</scope>
</reference>
<dbReference type="STRING" id="40149.A0A0E0DA19"/>
<proteinExistence type="predicted"/>
<keyword evidence="3" id="KW-1185">Reference proteome</keyword>
<dbReference type="EnsemblPlants" id="OMERI04G00530.1">
    <property type="protein sequence ID" value="OMERI04G00530.1"/>
    <property type="gene ID" value="OMERI04G00530"/>
</dbReference>
<dbReference type="PANTHER" id="PTHR36766:SF30">
    <property type="entry name" value="TIR-NBS TYPE DISEASE RESISTANCE PROTEIN-RELATED"/>
    <property type="match status" value="1"/>
</dbReference>
<dbReference type="InterPro" id="IPR027417">
    <property type="entry name" value="P-loop_NTPase"/>
</dbReference>
<evidence type="ECO:0000259" key="1">
    <source>
        <dbReference type="Pfam" id="PF00931"/>
    </source>
</evidence>
<dbReference type="PANTHER" id="PTHR36766">
    <property type="entry name" value="PLANT BROAD-SPECTRUM MILDEW RESISTANCE PROTEIN RPW8"/>
    <property type="match status" value="1"/>
</dbReference>
<dbReference type="Gramene" id="OMERI04G00530.1">
    <property type="protein sequence ID" value="OMERI04G00530.1"/>
    <property type="gene ID" value="OMERI04G00530"/>
</dbReference>
<reference evidence="2" key="2">
    <citation type="submission" date="2018-05" db="EMBL/GenBank/DDBJ databases">
        <title>OmerRS3 (Oryza meridionalis Reference Sequence Version 3).</title>
        <authorList>
            <person name="Zhang J."/>
            <person name="Kudrna D."/>
            <person name="Lee S."/>
            <person name="Talag J."/>
            <person name="Welchert J."/>
            <person name="Wing R.A."/>
        </authorList>
    </citation>
    <scope>NUCLEOTIDE SEQUENCE [LARGE SCALE GENOMIC DNA]</scope>
    <source>
        <strain evidence="2">cv. OR44</strain>
    </source>
</reference>
<dbReference type="InterPro" id="IPR002182">
    <property type="entry name" value="NB-ARC"/>
</dbReference>
<protein>
    <recommendedName>
        <fullName evidence="1">NB-ARC domain-containing protein</fullName>
    </recommendedName>
</protein>
<dbReference type="HOGENOM" id="CLU_056647_0_0_1"/>
<organism evidence="2">
    <name type="scientific">Oryza meridionalis</name>
    <dbReference type="NCBI Taxonomy" id="40149"/>
    <lineage>
        <taxon>Eukaryota</taxon>
        <taxon>Viridiplantae</taxon>
        <taxon>Streptophyta</taxon>
        <taxon>Embryophyta</taxon>
        <taxon>Tracheophyta</taxon>
        <taxon>Spermatophyta</taxon>
        <taxon>Magnoliopsida</taxon>
        <taxon>Liliopsida</taxon>
        <taxon>Poales</taxon>
        <taxon>Poaceae</taxon>
        <taxon>BOP clade</taxon>
        <taxon>Oryzoideae</taxon>
        <taxon>Oryzeae</taxon>
        <taxon>Oryzinae</taxon>
        <taxon>Oryza</taxon>
    </lineage>
</organism>
<name>A0A0E0DA19_9ORYZ</name>
<dbReference type="AlphaFoldDB" id="A0A0E0DA19"/>
<dbReference type="Gene3D" id="3.40.50.300">
    <property type="entry name" value="P-loop containing nucleotide triphosphate hydrolases"/>
    <property type="match status" value="1"/>
</dbReference>
<dbReference type="Pfam" id="PF00931">
    <property type="entry name" value="NB-ARC"/>
    <property type="match status" value="1"/>
</dbReference>
<evidence type="ECO:0000313" key="2">
    <source>
        <dbReference type="EnsemblPlants" id="OMERI04G00530.1"/>
    </source>
</evidence>